<evidence type="ECO:0000256" key="1">
    <source>
        <dbReference type="ARBA" id="ARBA00022475"/>
    </source>
</evidence>
<keyword evidence="3" id="KW-0472">Membrane</keyword>
<reference evidence="7 8" key="1">
    <citation type="submission" date="2013-06" db="EMBL/GenBank/DDBJ databases">
        <title>Whole genome shotgun sequence of Bacillus selenatarsenatis SF-1.</title>
        <authorList>
            <person name="Kuroda M."/>
            <person name="Sei K."/>
            <person name="Yamashita M."/>
            <person name="Ike M."/>
        </authorList>
    </citation>
    <scope>NUCLEOTIDE SEQUENCE [LARGE SCALE GENOMIC DNA]</scope>
    <source>
        <strain evidence="7 8">SF-1</strain>
    </source>
</reference>
<comment type="caution">
    <text evidence="7">The sequence shown here is derived from an EMBL/GenBank/DDBJ whole genome shotgun (WGS) entry which is preliminary data.</text>
</comment>
<dbReference type="Gene3D" id="3.40.190.10">
    <property type="entry name" value="Periplasmic binding protein-like II"/>
    <property type="match status" value="2"/>
</dbReference>
<dbReference type="InterPro" id="IPR050490">
    <property type="entry name" value="Bact_solute-bd_prot1"/>
</dbReference>
<evidence type="ECO:0000256" key="6">
    <source>
        <dbReference type="SAM" id="SignalP"/>
    </source>
</evidence>
<evidence type="ECO:0000256" key="2">
    <source>
        <dbReference type="ARBA" id="ARBA00022729"/>
    </source>
</evidence>
<evidence type="ECO:0000256" key="4">
    <source>
        <dbReference type="ARBA" id="ARBA00023139"/>
    </source>
</evidence>
<dbReference type="EMBL" id="BASE01000069">
    <property type="protein sequence ID" value="GAM14764.1"/>
    <property type="molecule type" value="Genomic_DNA"/>
</dbReference>
<evidence type="ECO:0000313" key="7">
    <source>
        <dbReference type="EMBL" id="GAM14764.1"/>
    </source>
</evidence>
<dbReference type="SUPFAM" id="SSF53850">
    <property type="entry name" value="Periplasmic binding protein-like II"/>
    <property type="match status" value="1"/>
</dbReference>
<evidence type="ECO:0000256" key="5">
    <source>
        <dbReference type="ARBA" id="ARBA00023288"/>
    </source>
</evidence>
<accession>A0A0A8X656</accession>
<keyword evidence="5" id="KW-0449">Lipoprotein</keyword>
<keyword evidence="8" id="KW-1185">Reference proteome</keyword>
<dbReference type="PANTHER" id="PTHR43649">
    <property type="entry name" value="ARABINOSE-BINDING PROTEIN-RELATED"/>
    <property type="match status" value="1"/>
</dbReference>
<dbReference type="STRING" id="1321606.SAMD00020551_2918"/>
<organism evidence="7 8">
    <name type="scientific">Mesobacillus selenatarsenatis (strain DSM 18680 / JCM 14380 / FERM P-15431 / SF-1)</name>
    <dbReference type="NCBI Taxonomy" id="1321606"/>
    <lineage>
        <taxon>Bacteria</taxon>
        <taxon>Bacillati</taxon>
        <taxon>Bacillota</taxon>
        <taxon>Bacilli</taxon>
        <taxon>Bacillales</taxon>
        <taxon>Bacillaceae</taxon>
        <taxon>Mesobacillus</taxon>
    </lineage>
</organism>
<dbReference type="CDD" id="cd14747">
    <property type="entry name" value="PBP2_MalE"/>
    <property type="match status" value="1"/>
</dbReference>
<dbReference type="Proteomes" id="UP000031014">
    <property type="component" value="Unassembled WGS sequence"/>
</dbReference>
<keyword evidence="1" id="KW-1003">Cell membrane</keyword>
<dbReference type="AlphaFoldDB" id="A0A0A8X656"/>
<dbReference type="PROSITE" id="PS51257">
    <property type="entry name" value="PROKAR_LIPOPROTEIN"/>
    <property type="match status" value="1"/>
</dbReference>
<sequence>MSRKMFNVFSKKFAAAAMVGTLVVSGALAGCSSDSGSEKDGMKVINVWGMGEEAKTLPKIAEEFEKENPEIDVKVQAIPWDQAHDKLLTAVASKKGPDVVQMGTTWIPEFASANALMDLSDQTEKYPELAAENFYDGSIETTKYEDKVVGVPWYVDTRVLFYRTDLLEEAGYKEAPKTWDELRDAAKKLNDRGDDKYGISIDTNEQSLSFMLARQNGSKLIEGNKAYFNEPEFVEAVEYLNGFFKDGSAPVDLGLDIVQAFKGDGILPMFISGPWMVKIINDQAPELEGKWATAVLPAKETNTSTLGGSNLSVFEHTKNKEEALKFLAYMSKPETQVKWLEMTNSLPANKEAWNDKQLQENQYYKVFGEQMENAQPMPVIKPFEKIAQDFLSRFEKIYRGGADIQEEMDAFDQKAEEILAK</sequence>
<feature type="chain" id="PRO_5002042566" evidence="6">
    <location>
        <begin position="30"/>
        <end position="421"/>
    </location>
</feature>
<evidence type="ECO:0000256" key="3">
    <source>
        <dbReference type="ARBA" id="ARBA00023136"/>
    </source>
</evidence>
<dbReference type="Pfam" id="PF01547">
    <property type="entry name" value="SBP_bac_1"/>
    <property type="match status" value="1"/>
</dbReference>
<feature type="signal peptide" evidence="6">
    <location>
        <begin position="1"/>
        <end position="29"/>
    </location>
</feature>
<evidence type="ECO:0000313" key="8">
    <source>
        <dbReference type="Proteomes" id="UP000031014"/>
    </source>
</evidence>
<dbReference type="PANTHER" id="PTHR43649:SF33">
    <property type="entry name" value="POLYGALACTURONAN_RHAMNOGALACTURONAN-BINDING PROTEIN YTCQ"/>
    <property type="match status" value="1"/>
</dbReference>
<protein>
    <submittedName>
        <fullName evidence="7">N-acetyl-D-glucosamine ABC transport system, sugar-binding protein</fullName>
    </submittedName>
</protein>
<name>A0A0A8X656_MESS1</name>
<gene>
    <name evidence="7" type="ORF">SAMD00020551_2918</name>
</gene>
<dbReference type="InterPro" id="IPR006059">
    <property type="entry name" value="SBP"/>
</dbReference>
<keyword evidence="4" id="KW-0564">Palmitate</keyword>
<proteinExistence type="predicted"/>
<keyword evidence="2 6" id="KW-0732">Signal</keyword>
<dbReference type="RefSeq" id="WP_232310457.1">
    <property type="nucleotide sequence ID" value="NZ_BASE01000069.1"/>
</dbReference>